<protein>
    <submittedName>
        <fullName evidence="6">BA75_01316T0</fullName>
    </submittedName>
</protein>
<feature type="transmembrane region" description="Helical" evidence="5">
    <location>
        <begin position="99"/>
        <end position="122"/>
    </location>
</feature>
<feature type="transmembrane region" description="Helical" evidence="5">
    <location>
        <begin position="495"/>
        <end position="517"/>
    </location>
</feature>
<evidence type="ECO:0000256" key="3">
    <source>
        <dbReference type="ARBA" id="ARBA00022989"/>
    </source>
</evidence>
<dbReference type="PANTHER" id="PTHR11785">
    <property type="entry name" value="AMINO ACID TRANSPORTER"/>
    <property type="match status" value="1"/>
</dbReference>
<keyword evidence="2 5" id="KW-0812">Transmembrane</keyword>
<keyword evidence="7" id="KW-1185">Reference proteome</keyword>
<dbReference type="GO" id="GO:0015179">
    <property type="term" value="F:L-amino acid transmembrane transporter activity"/>
    <property type="evidence" value="ECO:0007669"/>
    <property type="project" value="TreeGrafter"/>
</dbReference>
<feature type="transmembrane region" description="Helical" evidence="5">
    <location>
        <begin position="462"/>
        <end position="483"/>
    </location>
</feature>
<feature type="transmembrane region" description="Helical" evidence="5">
    <location>
        <begin position="190"/>
        <end position="210"/>
    </location>
</feature>
<evidence type="ECO:0000313" key="6">
    <source>
        <dbReference type="EMBL" id="ANZ73748.1"/>
    </source>
</evidence>
<comment type="subcellular location">
    <subcellularLocation>
        <location evidence="1">Membrane</location>
        <topology evidence="1">Multi-pass membrane protein</topology>
    </subcellularLocation>
</comment>
<keyword evidence="4 5" id="KW-0472">Membrane</keyword>
<accession>A0A1B2J742</accession>
<dbReference type="Gene3D" id="1.20.1740.10">
    <property type="entry name" value="Amino acid/polyamine transporter I"/>
    <property type="match status" value="1"/>
</dbReference>
<dbReference type="PIRSF" id="PIRSF006060">
    <property type="entry name" value="AA_transporter"/>
    <property type="match status" value="1"/>
</dbReference>
<dbReference type="InterPro" id="IPR050598">
    <property type="entry name" value="AminoAcid_Transporter"/>
</dbReference>
<dbReference type="PANTHER" id="PTHR11785:SF382">
    <property type="entry name" value="LOW-AFFINITY METHIONINE PERMEASE"/>
    <property type="match status" value="1"/>
</dbReference>
<dbReference type="GO" id="GO:0016020">
    <property type="term" value="C:membrane"/>
    <property type="evidence" value="ECO:0007669"/>
    <property type="project" value="UniProtKB-SubCell"/>
</dbReference>
<feature type="transmembrane region" description="Helical" evidence="5">
    <location>
        <begin position="147"/>
        <end position="169"/>
    </location>
</feature>
<sequence length="564" mass="62805">MVVEPTSSPGDNNPTEIMLQDYQSQSGSREDLFNHSEHSKLDLTQHDIELIEEDLLGELPEGKQRFLGIFSTVVLFVSRIVGSGIFATPSLIFNEVGACPGLFFLVWFIAFFMAFAGLYLFLELGSIVPRNGGIKVFLEYIYYKPHMLMSVIVGIYSIFFGFAISNSIIFGEYFLYSINVEKPSEWASRMVGVVLIVLTTVIHGISVQFGVRVQNFFGALKIFLLIAIALSGLYALILPEKISHLERQLHWDQFFATKQKVSLSSFISAVLKATYSLAGWSSVHSSAGEVKNPNRTFRIAGPSSLAIISICYILINLAYLMVIPSDEILNSGQLIGGLLFEKILGEKLGRTLLGLSIAISAGGNTLVVLYNVSRVDQEVFREGFLPFSKYLAANWPFGAPLPALLVPAIISSSFLIFTPPGNVYDYIINLESYVMQFFIGLVGVGAIILRRRFPDSVPAIKSPFVFILVTILFSIFIILGPLLPGDKSANSIPGLPSYPFGALFLIVICVFYWALVFKFLPWIRGYRLVVIEEKQDDGLIIKTWYKDYHYNNARDESDLNTTLL</sequence>
<feature type="transmembrane region" description="Helical" evidence="5">
    <location>
        <begin position="66"/>
        <end position="87"/>
    </location>
</feature>
<evidence type="ECO:0000256" key="5">
    <source>
        <dbReference type="SAM" id="Phobius"/>
    </source>
</evidence>
<feature type="transmembrane region" description="Helical" evidence="5">
    <location>
        <begin position="352"/>
        <end position="372"/>
    </location>
</feature>
<evidence type="ECO:0000256" key="2">
    <source>
        <dbReference type="ARBA" id="ARBA00022692"/>
    </source>
</evidence>
<name>A0A1B2J742_PICPA</name>
<evidence type="ECO:0000256" key="4">
    <source>
        <dbReference type="ARBA" id="ARBA00023136"/>
    </source>
</evidence>
<dbReference type="AlphaFoldDB" id="A0A1B2J742"/>
<dbReference type="Proteomes" id="UP000094565">
    <property type="component" value="Chromosome 1"/>
</dbReference>
<feature type="transmembrane region" description="Helical" evidence="5">
    <location>
        <begin position="305"/>
        <end position="323"/>
    </location>
</feature>
<proteinExistence type="predicted"/>
<dbReference type="InterPro" id="IPR002293">
    <property type="entry name" value="AA/rel_permease1"/>
</dbReference>
<dbReference type="Pfam" id="PF13520">
    <property type="entry name" value="AA_permease_2"/>
    <property type="match status" value="1"/>
</dbReference>
<evidence type="ECO:0000256" key="1">
    <source>
        <dbReference type="ARBA" id="ARBA00004141"/>
    </source>
</evidence>
<organism evidence="6 7">
    <name type="scientific">Komagataella pastoris</name>
    <name type="common">Yeast</name>
    <name type="synonym">Pichia pastoris</name>
    <dbReference type="NCBI Taxonomy" id="4922"/>
    <lineage>
        <taxon>Eukaryota</taxon>
        <taxon>Fungi</taxon>
        <taxon>Dikarya</taxon>
        <taxon>Ascomycota</taxon>
        <taxon>Saccharomycotina</taxon>
        <taxon>Pichiomycetes</taxon>
        <taxon>Pichiales</taxon>
        <taxon>Pichiaceae</taxon>
        <taxon>Komagataella</taxon>
    </lineage>
</organism>
<dbReference type="OrthoDB" id="5982228at2759"/>
<feature type="transmembrane region" description="Helical" evidence="5">
    <location>
        <begin position="433"/>
        <end position="450"/>
    </location>
</feature>
<gene>
    <name evidence="6" type="ORF">ATY40_BA7501316</name>
</gene>
<feature type="transmembrane region" description="Helical" evidence="5">
    <location>
        <begin position="216"/>
        <end position="237"/>
    </location>
</feature>
<feature type="transmembrane region" description="Helical" evidence="5">
    <location>
        <begin position="393"/>
        <end position="417"/>
    </location>
</feature>
<keyword evidence="3 5" id="KW-1133">Transmembrane helix</keyword>
<evidence type="ECO:0000313" key="7">
    <source>
        <dbReference type="Proteomes" id="UP000094565"/>
    </source>
</evidence>
<dbReference type="EMBL" id="CP014584">
    <property type="protein sequence ID" value="ANZ73748.1"/>
    <property type="molecule type" value="Genomic_DNA"/>
</dbReference>
<reference evidence="6 7" key="1">
    <citation type="submission" date="2016-02" db="EMBL/GenBank/DDBJ databases">
        <title>Comparative genomic and transcriptomic foundation for Pichia pastoris.</title>
        <authorList>
            <person name="Love K.R."/>
            <person name="Shah K.A."/>
            <person name="Whittaker C.A."/>
            <person name="Wu J."/>
            <person name="Bartlett M.C."/>
            <person name="Ma D."/>
            <person name="Leeson R.L."/>
            <person name="Priest M."/>
            <person name="Young S.K."/>
            <person name="Love J.C."/>
        </authorList>
    </citation>
    <scope>NUCLEOTIDE SEQUENCE [LARGE SCALE GENOMIC DNA]</scope>
    <source>
        <strain evidence="6 7">ATCC 28485</strain>
    </source>
</reference>